<dbReference type="AlphaFoldDB" id="A0AAN9S4F9"/>
<name>A0AAN9S4F9_PSOTE</name>
<reference evidence="1 2" key="1">
    <citation type="submission" date="2024-01" db="EMBL/GenBank/DDBJ databases">
        <title>The genomes of 5 underutilized Papilionoideae crops provide insights into root nodulation and disease resistanc.</title>
        <authorList>
            <person name="Jiang F."/>
        </authorList>
    </citation>
    <scope>NUCLEOTIDE SEQUENCE [LARGE SCALE GENOMIC DNA]</scope>
    <source>
        <strain evidence="1">DUOXIRENSHENG_FW03</strain>
        <tissue evidence="1">Leaves</tissue>
    </source>
</reference>
<accession>A0AAN9S4F9</accession>
<organism evidence="1 2">
    <name type="scientific">Psophocarpus tetragonolobus</name>
    <name type="common">Winged bean</name>
    <name type="synonym">Dolichos tetragonolobus</name>
    <dbReference type="NCBI Taxonomy" id="3891"/>
    <lineage>
        <taxon>Eukaryota</taxon>
        <taxon>Viridiplantae</taxon>
        <taxon>Streptophyta</taxon>
        <taxon>Embryophyta</taxon>
        <taxon>Tracheophyta</taxon>
        <taxon>Spermatophyta</taxon>
        <taxon>Magnoliopsida</taxon>
        <taxon>eudicotyledons</taxon>
        <taxon>Gunneridae</taxon>
        <taxon>Pentapetalae</taxon>
        <taxon>rosids</taxon>
        <taxon>fabids</taxon>
        <taxon>Fabales</taxon>
        <taxon>Fabaceae</taxon>
        <taxon>Papilionoideae</taxon>
        <taxon>50 kb inversion clade</taxon>
        <taxon>NPAAA clade</taxon>
        <taxon>indigoferoid/millettioid clade</taxon>
        <taxon>Phaseoleae</taxon>
        <taxon>Psophocarpus</taxon>
    </lineage>
</organism>
<evidence type="ECO:0000313" key="1">
    <source>
        <dbReference type="EMBL" id="KAK7388595.1"/>
    </source>
</evidence>
<proteinExistence type="predicted"/>
<keyword evidence="2" id="KW-1185">Reference proteome</keyword>
<dbReference type="EMBL" id="JAYMYS010000006">
    <property type="protein sequence ID" value="KAK7388595.1"/>
    <property type="molecule type" value="Genomic_DNA"/>
</dbReference>
<comment type="caution">
    <text evidence="1">The sequence shown here is derived from an EMBL/GenBank/DDBJ whole genome shotgun (WGS) entry which is preliminary data.</text>
</comment>
<sequence length="104" mass="11536">MSKSGRKSDRSCVHNGEILWVGIGDSSIEHLEDIAMDFVAGIENVTGSSCSFGTSHNLVLLQHYQSTQPLQGMNFSFKPLDDIQVEWGHFTSCCKKKPKKHIAL</sequence>
<gene>
    <name evidence="1" type="ORF">VNO78_23417</name>
</gene>
<evidence type="ECO:0000313" key="2">
    <source>
        <dbReference type="Proteomes" id="UP001386955"/>
    </source>
</evidence>
<dbReference type="Proteomes" id="UP001386955">
    <property type="component" value="Unassembled WGS sequence"/>
</dbReference>
<protein>
    <submittedName>
        <fullName evidence="1">Uncharacterized protein</fullName>
    </submittedName>
</protein>